<dbReference type="SUPFAM" id="SSF55785">
    <property type="entry name" value="PYP-like sensor domain (PAS domain)"/>
    <property type="match status" value="2"/>
</dbReference>
<dbReference type="Gene3D" id="3.30.450.20">
    <property type="entry name" value="PAS domain"/>
    <property type="match status" value="2"/>
</dbReference>
<dbReference type="PROSITE" id="PS50112">
    <property type="entry name" value="PAS"/>
    <property type="match status" value="2"/>
</dbReference>
<dbReference type="Pfam" id="PF00989">
    <property type="entry name" value="PAS"/>
    <property type="match status" value="2"/>
</dbReference>
<reference evidence="3 4" key="1">
    <citation type="submission" date="2017-02" db="EMBL/GenBank/DDBJ databases">
        <authorList>
            <person name="Peterson S.W."/>
        </authorList>
    </citation>
    <scope>NUCLEOTIDE SEQUENCE [LARGE SCALE GENOMIC DNA]</scope>
    <source>
        <strain evidence="3 4">DSM 18034</strain>
    </source>
</reference>
<dbReference type="Proteomes" id="UP000189733">
    <property type="component" value="Unassembled WGS sequence"/>
</dbReference>
<dbReference type="STRING" id="1121442.SAMN02745702_01200"/>
<gene>
    <name evidence="3" type="ORF">SAMN02745702_01200</name>
</gene>
<feature type="domain" description="PAS" evidence="1">
    <location>
        <begin position="21"/>
        <end position="53"/>
    </location>
</feature>
<organism evidence="3 4">
    <name type="scientific">Desulfobaculum bizertense DSM 18034</name>
    <dbReference type="NCBI Taxonomy" id="1121442"/>
    <lineage>
        <taxon>Bacteria</taxon>
        <taxon>Pseudomonadati</taxon>
        <taxon>Thermodesulfobacteriota</taxon>
        <taxon>Desulfovibrionia</taxon>
        <taxon>Desulfovibrionales</taxon>
        <taxon>Desulfovibrionaceae</taxon>
        <taxon>Desulfobaculum</taxon>
    </lineage>
</organism>
<dbReference type="PROSITE" id="PS50113">
    <property type="entry name" value="PAC"/>
    <property type="match status" value="1"/>
</dbReference>
<proteinExistence type="predicted"/>
<dbReference type="InterPro" id="IPR000014">
    <property type="entry name" value="PAS"/>
</dbReference>
<dbReference type="EMBL" id="FUYA01000003">
    <property type="protein sequence ID" value="SKA69711.1"/>
    <property type="molecule type" value="Genomic_DNA"/>
</dbReference>
<dbReference type="SMART" id="SM00091">
    <property type="entry name" value="PAS"/>
    <property type="match status" value="2"/>
</dbReference>
<dbReference type="InterPro" id="IPR035965">
    <property type="entry name" value="PAS-like_dom_sf"/>
</dbReference>
<dbReference type="AlphaFoldDB" id="A0A1T4VZ04"/>
<keyword evidence="4" id="KW-1185">Reference proteome</keyword>
<name>A0A1T4VZ04_9BACT</name>
<evidence type="ECO:0000313" key="3">
    <source>
        <dbReference type="EMBL" id="SKA69711.1"/>
    </source>
</evidence>
<dbReference type="PANTHER" id="PTHR44757">
    <property type="entry name" value="DIGUANYLATE CYCLASE DGCP"/>
    <property type="match status" value="1"/>
</dbReference>
<evidence type="ECO:0000259" key="2">
    <source>
        <dbReference type="PROSITE" id="PS50113"/>
    </source>
</evidence>
<dbReference type="GO" id="GO:0006355">
    <property type="term" value="P:regulation of DNA-templated transcription"/>
    <property type="evidence" value="ECO:0007669"/>
    <property type="project" value="InterPro"/>
</dbReference>
<dbReference type="InterPro" id="IPR013767">
    <property type="entry name" value="PAS_fold"/>
</dbReference>
<dbReference type="NCBIfam" id="TIGR00229">
    <property type="entry name" value="sensory_box"/>
    <property type="match status" value="2"/>
</dbReference>
<evidence type="ECO:0000259" key="1">
    <source>
        <dbReference type="PROSITE" id="PS50112"/>
    </source>
</evidence>
<accession>A0A1T4VZ04</accession>
<evidence type="ECO:0000313" key="4">
    <source>
        <dbReference type="Proteomes" id="UP000189733"/>
    </source>
</evidence>
<sequence>MNPQILGQALFALYAHTQEAIAILDQNECVVDINPAFSRLFGYRRDEILGQKLGAYISLHNAAEEIFLQAGRVQRGKTVRMQTTRKHKSGRPLHVLAVGYPVLLAEKTYGICAVYTDYSYREKLAKALQQAEQRYKEFFEIAPVGLYISTPNGRFMKANQNLATLLGYDSIAEVTDTIKNIGKEIYETASDRDALIKGLQQNGQVNDFHTTFVKKDGEHISVRLDVSQVHDEEGEFLYYAGCATQIAPKKGES</sequence>
<dbReference type="PANTHER" id="PTHR44757:SF2">
    <property type="entry name" value="BIOFILM ARCHITECTURE MAINTENANCE PROTEIN MBAA"/>
    <property type="match status" value="1"/>
</dbReference>
<feature type="domain" description="PAS" evidence="1">
    <location>
        <begin position="131"/>
        <end position="168"/>
    </location>
</feature>
<dbReference type="RefSeq" id="WP_078684498.1">
    <property type="nucleotide sequence ID" value="NZ_FUYA01000003.1"/>
</dbReference>
<dbReference type="OrthoDB" id="5342108at2"/>
<protein>
    <submittedName>
        <fullName evidence="3">PAS domain S-box-containing protein</fullName>
    </submittedName>
</protein>
<dbReference type="InterPro" id="IPR052155">
    <property type="entry name" value="Biofilm_reg_signaling"/>
</dbReference>
<dbReference type="InterPro" id="IPR000700">
    <property type="entry name" value="PAS-assoc_C"/>
</dbReference>
<dbReference type="CDD" id="cd00130">
    <property type="entry name" value="PAS"/>
    <property type="match status" value="2"/>
</dbReference>
<feature type="domain" description="PAC" evidence="2">
    <location>
        <begin position="206"/>
        <end position="253"/>
    </location>
</feature>